<keyword evidence="1" id="KW-0472">Membrane</keyword>
<accession>A0A3Q3IWM3</accession>
<dbReference type="InterPro" id="IPR007110">
    <property type="entry name" value="Ig-like_dom"/>
</dbReference>
<dbReference type="InterPro" id="IPR013783">
    <property type="entry name" value="Ig-like_fold"/>
</dbReference>
<keyword evidence="4" id="KW-1185">Reference proteome</keyword>
<sequence>MFLIYCTKHICSVVHIFRFLFLGLKICFLLLQFEISFIWCLSELSHPWSMTVPPKVTVSRGEDAVLWCSFTHPRQQDYSGLITVKWIARESRIGLFYSCSVKNTSMEELRECSASTLRYSLSGDPRRGELSLLIRKVELTDEGTFFCRVELDGKLAMVRSQVTYFTFILAARPEILSLSVMKSPSGSDSAPQRLRCEVEGHPPPKIVWLSASRRMKEVQVQTSKSGPYRVVSSVPYQEGEVLTCRAESRLGEVERGYPPSNTLMITLTVCGLIALLLLLLVGVLVYLPDILGLNHQKRFLCSCRKCSEKKNHTAATSPDFSAA</sequence>
<feature type="transmembrane region" description="Helical" evidence="1">
    <location>
        <begin position="263"/>
        <end position="287"/>
    </location>
</feature>
<feature type="domain" description="Ig-like" evidence="2">
    <location>
        <begin position="47"/>
        <end position="163"/>
    </location>
</feature>
<feature type="domain" description="Ig-like" evidence="2">
    <location>
        <begin position="173"/>
        <end position="254"/>
    </location>
</feature>
<feature type="transmembrane region" description="Helical" evidence="1">
    <location>
        <begin position="12"/>
        <end position="33"/>
    </location>
</feature>
<dbReference type="GO" id="GO:0045124">
    <property type="term" value="P:regulation of bone resorption"/>
    <property type="evidence" value="ECO:0007669"/>
    <property type="project" value="TreeGrafter"/>
</dbReference>
<dbReference type="PROSITE" id="PS50835">
    <property type="entry name" value="IG_LIKE"/>
    <property type="match status" value="2"/>
</dbReference>
<dbReference type="InterPro" id="IPR013106">
    <property type="entry name" value="Ig_V-set"/>
</dbReference>
<dbReference type="InterPro" id="IPR003599">
    <property type="entry name" value="Ig_sub"/>
</dbReference>
<name>A0A3Q3IWM3_MONAL</name>
<keyword evidence="1" id="KW-1133">Transmembrane helix</keyword>
<dbReference type="SUPFAM" id="SSF48726">
    <property type="entry name" value="Immunoglobulin"/>
    <property type="match status" value="2"/>
</dbReference>
<dbReference type="InterPro" id="IPR042836">
    <property type="entry name" value="SIG15"/>
</dbReference>
<dbReference type="GO" id="GO:0032956">
    <property type="term" value="P:regulation of actin cytoskeleton organization"/>
    <property type="evidence" value="ECO:0007669"/>
    <property type="project" value="TreeGrafter"/>
</dbReference>
<evidence type="ECO:0000313" key="4">
    <source>
        <dbReference type="Proteomes" id="UP000261600"/>
    </source>
</evidence>
<dbReference type="Pfam" id="PF07686">
    <property type="entry name" value="V-set"/>
    <property type="match status" value="1"/>
</dbReference>
<dbReference type="PANTHER" id="PTHR46942">
    <property type="entry name" value="SIALIC ACID-BINDING IG-LIKE LECTIN 15"/>
    <property type="match status" value="1"/>
</dbReference>
<reference evidence="3" key="1">
    <citation type="submission" date="2025-08" db="UniProtKB">
        <authorList>
            <consortium name="Ensembl"/>
        </authorList>
    </citation>
    <scope>IDENTIFICATION</scope>
</reference>
<evidence type="ECO:0000313" key="3">
    <source>
        <dbReference type="Ensembl" id="ENSMALP00000005226.1"/>
    </source>
</evidence>
<dbReference type="GO" id="GO:0005886">
    <property type="term" value="C:plasma membrane"/>
    <property type="evidence" value="ECO:0007669"/>
    <property type="project" value="TreeGrafter"/>
</dbReference>
<dbReference type="AlphaFoldDB" id="A0A3Q3IWM3"/>
<dbReference type="SMART" id="SM00409">
    <property type="entry name" value="IG"/>
    <property type="match status" value="1"/>
</dbReference>
<proteinExistence type="predicted"/>
<keyword evidence="1" id="KW-0812">Transmembrane</keyword>
<dbReference type="InterPro" id="IPR036179">
    <property type="entry name" value="Ig-like_dom_sf"/>
</dbReference>
<dbReference type="PANTHER" id="PTHR46942:SF1">
    <property type="entry name" value="SIALIC ACID-BINDING IG-LIKE LECTIN 15"/>
    <property type="match status" value="1"/>
</dbReference>
<dbReference type="Ensembl" id="ENSMALT00000005345.1">
    <property type="protein sequence ID" value="ENSMALP00000005226.1"/>
    <property type="gene ID" value="ENSMALG00000003767.1"/>
</dbReference>
<protein>
    <recommendedName>
        <fullName evidence="2">Ig-like domain-containing protein</fullName>
    </recommendedName>
</protein>
<dbReference type="Gene3D" id="2.60.40.10">
    <property type="entry name" value="Immunoglobulins"/>
    <property type="match status" value="2"/>
</dbReference>
<reference evidence="3" key="2">
    <citation type="submission" date="2025-09" db="UniProtKB">
        <authorList>
            <consortium name="Ensembl"/>
        </authorList>
    </citation>
    <scope>IDENTIFICATION</scope>
</reference>
<dbReference type="GO" id="GO:2001204">
    <property type="term" value="P:regulation of osteoclast development"/>
    <property type="evidence" value="ECO:0007669"/>
    <property type="project" value="TreeGrafter"/>
</dbReference>
<dbReference type="STRING" id="43700.ENSMALP00000005226"/>
<organism evidence="3 4">
    <name type="scientific">Monopterus albus</name>
    <name type="common">Swamp eel</name>
    <dbReference type="NCBI Taxonomy" id="43700"/>
    <lineage>
        <taxon>Eukaryota</taxon>
        <taxon>Metazoa</taxon>
        <taxon>Chordata</taxon>
        <taxon>Craniata</taxon>
        <taxon>Vertebrata</taxon>
        <taxon>Euteleostomi</taxon>
        <taxon>Actinopterygii</taxon>
        <taxon>Neopterygii</taxon>
        <taxon>Teleostei</taxon>
        <taxon>Neoteleostei</taxon>
        <taxon>Acanthomorphata</taxon>
        <taxon>Anabantaria</taxon>
        <taxon>Synbranchiformes</taxon>
        <taxon>Synbranchidae</taxon>
        <taxon>Monopterus</taxon>
    </lineage>
</organism>
<evidence type="ECO:0000256" key="1">
    <source>
        <dbReference type="SAM" id="Phobius"/>
    </source>
</evidence>
<dbReference type="Proteomes" id="UP000261600">
    <property type="component" value="Unplaced"/>
</dbReference>
<evidence type="ECO:0000259" key="2">
    <source>
        <dbReference type="PROSITE" id="PS50835"/>
    </source>
</evidence>